<evidence type="ECO:0000313" key="3">
    <source>
        <dbReference type="Proteomes" id="UP000501568"/>
    </source>
</evidence>
<organism evidence="2 3">
    <name type="scientific">Stakelama tenebrarum</name>
    <dbReference type="NCBI Taxonomy" id="2711215"/>
    <lineage>
        <taxon>Bacteria</taxon>
        <taxon>Pseudomonadati</taxon>
        <taxon>Pseudomonadota</taxon>
        <taxon>Alphaproteobacteria</taxon>
        <taxon>Sphingomonadales</taxon>
        <taxon>Sphingomonadaceae</taxon>
        <taxon>Stakelama</taxon>
    </lineage>
</organism>
<reference evidence="2 3" key="1">
    <citation type="submission" date="2020-02" db="EMBL/GenBank/DDBJ databases">
        <authorList>
            <person name="Zheng R.K."/>
            <person name="Sun C.M."/>
        </authorList>
    </citation>
    <scope>NUCLEOTIDE SEQUENCE [LARGE SCALE GENOMIC DNA]</scope>
    <source>
        <strain evidence="3">zrk23</strain>
    </source>
</reference>
<sequence length="820" mass="86952">MAPPAVQAQDALAPAERVFRVTLPFLFDKSYKGDITSEVTTGGSVRVDVERMIALFGDRIAPATADAARALADDAGMVPIARLGDIGIDASYDAERLELDFAIAAERQGVQTLSAAAIGSGRHRSYIPESGFSASATVTVFQQYIWSSQTRTTGFEPVSLSSDIAANLGGADGVSLFGQLEYDGGRGGGFDRGNFQLFHDDEARAIRYALGDIAPGTAGFQTSPLMGGLSVERRYGEIQPLRSIRPSGQFSFVLDRQSTVDVVVNGSTLRTLQLSPGQYSLRDFPFFNGLNQVELYAVDDAGRRLIATFSQYYSARLLDRGILEFGVDAGVLQNRGGGDRYGGAPAFSGYARYGLTTNLTVGANLQLSDDQWNAGTELSLATPVGTIGLLASYSDHDAAGDGVALLASYEGAFGDLGPLQRVRVNLEAQKTSRSFTALTLATPYNAIDYRLSGRVSAALPARFSLGLAASYYAGRDAEPDQTRYAVNLSRSFGRLNVTGSLERLERSDARPETRGLLTLSLPLGRRRNLRGSYDTRANSATVELSSYRRDELGGLGYRVGVSRSDSETDLRGDVSYAANRFLARVSHNAVGTADGRITGQVSDYTLSTQIAIAGGQPAWGRPVGERFAIVRGHRTLDGAAINVWQGPVRERPQGRSAATGPALVSVGSAYLPTQLRVEVPEIPPGYDLGPGMYWTRPGPASGYLVTVGSNASRVIIGTAVDAGGAPLPLLGGKLLPVDRPDAEPILFFTNRAGRFVASGLAPGRYVLLLGPQGSGRAEIALPERAGANMRLGEIRFEGISAPPPQDQTGAAQAPATGEQP</sequence>
<proteinExistence type="predicted"/>
<dbReference type="GO" id="GO:0015473">
    <property type="term" value="F:fimbrial usher porin activity"/>
    <property type="evidence" value="ECO:0007669"/>
    <property type="project" value="InterPro"/>
</dbReference>
<dbReference type="Proteomes" id="UP000501568">
    <property type="component" value="Chromosome"/>
</dbReference>
<dbReference type="GO" id="GO:0009297">
    <property type="term" value="P:pilus assembly"/>
    <property type="evidence" value="ECO:0007669"/>
    <property type="project" value="InterPro"/>
</dbReference>
<evidence type="ECO:0000313" key="2">
    <source>
        <dbReference type="EMBL" id="QIG79044.1"/>
    </source>
</evidence>
<dbReference type="GO" id="GO:0009279">
    <property type="term" value="C:cell outer membrane"/>
    <property type="evidence" value="ECO:0007669"/>
    <property type="project" value="TreeGrafter"/>
</dbReference>
<dbReference type="Gene3D" id="2.60.40.3110">
    <property type="match status" value="1"/>
</dbReference>
<protein>
    <submittedName>
        <fullName evidence="2">Fimbrial biogenesis outer membrane usher protein</fullName>
    </submittedName>
</protein>
<keyword evidence="3" id="KW-1185">Reference proteome</keyword>
<dbReference type="PANTHER" id="PTHR30451">
    <property type="entry name" value="OUTER MEMBRANE USHER PROTEIN"/>
    <property type="match status" value="1"/>
</dbReference>
<dbReference type="PANTHER" id="PTHR30451:SF5">
    <property type="entry name" value="SLR0019 PROTEIN"/>
    <property type="match status" value="1"/>
</dbReference>
<dbReference type="KEGG" id="spzr:G5C33_04095"/>
<name>A0A6G6Y272_9SPHN</name>
<dbReference type="InterPro" id="IPR000015">
    <property type="entry name" value="Fimb_usher"/>
</dbReference>
<dbReference type="EMBL" id="CP049109">
    <property type="protein sequence ID" value="QIG79044.1"/>
    <property type="molecule type" value="Genomic_DNA"/>
</dbReference>
<dbReference type="AlphaFoldDB" id="A0A6G6Y272"/>
<accession>A0A6G6Y272</accession>
<feature type="region of interest" description="Disordered" evidence="1">
    <location>
        <begin position="795"/>
        <end position="820"/>
    </location>
</feature>
<gene>
    <name evidence="2" type="ORF">G5C33_04095</name>
</gene>
<dbReference type="RefSeq" id="WP_165326046.1">
    <property type="nucleotide sequence ID" value="NZ_CP049109.1"/>
</dbReference>
<evidence type="ECO:0000256" key="1">
    <source>
        <dbReference type="SAM" id="MobiDB-lite"/>
    </source>
</evidence>